<proteinExistence type="predicted"/>
<gene>
    <name evidence="2" type="ORF">HMPREF1218_1571</name>
</gene>
<evidence type="ECO:0000313" key="3">
    <source>
        <dbReference type="Proteomes" id="UP000016600"/>
    </source>
</evidence>
<keyword evidence="3" id="KW-1185">Reference proteome</keyword>
<organism evidence="2 3">
    <name type="scientific">Hoylesella pleuritidis F0068</name>
    <dbReference type="NCBI Taxonomy" id="1081904"/>
    <lineage>
        <taxon>Bacteria</taxon>
        <taxon>Pseudomonadati</taxon>
        <taxon>Bacteroidota</taxon>
        <taxon>Bacteroidia</taxon>
        <taxon>Bacteroidales</taxon>
        <taxon>Prevotellaceae</taxon>
        <taxon>Hoylesella</taxon>
    </lineage>
</organism>
<protein>
    <recommendedName>
        <fullName evidence="4">Transporter, Ompp1/FadL/TodX family</fullName>
    </recommendedName>
</protein>
<dbReference type="EMBL" id="AWET01000040">
    <property type="protein sequence ID" value="ERK00024.1"/>
    <property type="molecule type" value="Genomic_DNA"/>
</dbReference>
<dbReference type="PATRIC" id="fig|1081904.3.peg.1792"/>
<accession>U2MLA1</accession>
<keyword evidence="1" id="KW-0732">Signal</keyword>
<dbReference type="AlphaFoldDB" id="U2MLA1"/>
<comment type="caution">
    <text evidence="2">The sequence shown here is derived from an EMBL/GenBank/DDBJ whole genome shotgun (WGS) entry which is preliminary data.</text>
</comment>
<name>U2MLA1_9BACT</name>
<feature type="chain" id="PRO_5004632716" description="Transporter, Ompp1/FadL/TodX family" evidence="1">
    <location>
        <begin position="30"/>
        <end position="522"/>
    </location>
</feature>
<evidence type="ECO:0008006" key="4">
    <source>
        <dbReference type="Google" id="ProtNLM"/>
    </source>
</evidence>
<dbReference type="Gene3D" id="2.40.160.60">
    <property type="entry name" value="Outer membrane protein transport protein (OMPP1/FadL/TodX)"/>
    <property type="match status" value="1"/>
</dbReference>
<evidence type="ECO:0000313" key="2">
    <source>
        <dbReference type="EMBL" id="ERK00024.1"/>
    </source>
</evidence>
<evidence type="ECO:0000256" key="1">
    <source>
        <dbReference type="SAM" id="SignalP"/>
    </source>
</evidence>
<reference evidence="2 3" key="1">
    <citation type="submission" date="2013-08" db="EMBL/GenBank/DDBJ databases">
        <authorList>
            <person name="Durkin A.S."/>
            <person name="Haft D.R."/>
            <person name="McCorrison J."/>
            <person name="Torralba M."/>
            <person name="Gillis M."/>
            <person name="Haft D.H."/>
            <person name="Methe B."/>
            <person name="Sutton G."/>
            <person name="Nelson K.E."/>
        </authorList>
    </citation>
    <scope>NUCLEOTIDE SEQUENCE [LARGE SCALE GENOMIC DNA]</scope>
    <source>
        <strain evidence="2 3">F0068</strain>
    </source>
</reference>
<sequence>MYSKTIYILMNMRYLFLAIAVLLTMSAVAQETYENTKFIDNDLNGTARYVGMGGAMDALGSDISTISTNPAGIGLFRRSMANLSFGLISQQGVKNFTSGHKNNASFDQIGFVYALRNGRNSFLNFAFNYHKSRNFDQILSASGILSNASQNKLTTTKARLGIFKSDKDATYNQLDHLYMNNLVQQTNAAGGKTFGYYPATGYTFDQAVKGYIGEYDFNVSGNIQDRIYLGMTVGIHDVHYKHYGEYQEAFVPNKENIQGVRIADNREITGTGVDLKLGAIFRPIEGSPFRVGLSITTPTWYDLTTSNSTTIDTGKKSQRIGESYDFKIFTPWRFGVSAGHTVGNWLALGASYEYADYGTTDTRINDGGYYDSWYGQYYESSNSDKAMNDHTKRVLKGVSILKLGLEYKPLSDFAVRMGYNYVSPMFDRDGFKDGSISSAGTFYASQTAYTNWQSTNRFTCGFGYMIGKYNFDFAYQFSATKGDFYPFMSYYDNSNPKENNIVDAVRVNNKRHQLLFTLGYKF</sequence>
<feature type="signal peptide" evidence="1">
    <location>
        <begin position="1"/>
        <end position="29"/>
    </location>
</feature>
<dbReference type="Proteomes" id="UP000016600">
    <property type="component" value="Unassembled WGS sequence"/>
</dbReference>
<dbReference type="SUPFAM" id="SSF56935">
    <property type="entry name" value="Porins"/>
    <property type="match status" value="1"/>
</dbReference>